<reference evidence="1" key="2">
    <citation type="submission" date="2025-03" db="EMBL/GenBank/DDBJ databases">
        <authorList>
            <consortium name="ELIXIR-Norway"/>
            <consortium name="Elixir Norway"/>
        </authorList>
    </citation>
    <scope>NUCLEOTIDE SEQUENCE</scope>
</reference>
<name>A0AC59YI19_RANTA</name>
<dbReference type="EMBL" id="OX596099">
    <property type="protein sequence ID" value="CAM9691976.1"/>
    <property type="molecule type" value="Genomic_DNA"/>
</dbReference>
<proteinExistence type="predicted"/>
<sequence length="264" mass="27982">MGPRATGARSTTNIDSQVSSRVARDPLAAQCWIFPRDPLPSLERQTFRFSIRDAPSPQIQSPGRSTRSPPLPGLTLSTFLRGPQRSRNSAATAGHRLLYPLTGRGHGTDGRPRRAAAAAQPTLEPPPPPVRAAPPPARSPRHLPAPPAAPRSLACWGRGLGRGSAPRRHGNRGQWRLRGGPRGGAQPQTRALARPRDQGDGLAGGARESLAHCIAWATGAWSEPGLFVALAPPRGEQGTPPGAAHFRWGTYSLSSLRPYVEAGG</sequence>
<protein>
    <submittedName>
        <fullName evidence="1">Uncharacterized protein</fullName>
    </submittedName>
</protein>
<evidence type="ECO:0000313" key="2">
    <source>
        <dbReference type="Proteomes" id="UP001162501"/>
    </source>
</evidence>
<reference evidence="1" key="1">
    <citation type="submission" date="2023-05" db="EMBL/GenBank/DDBJ databases">
        <authorList>
            <consortium name="ELIXIR-Norway"/>
        </authorList>
    </citation>
    <scope>NUCLEOTIDE SEQUENCE</scope>
</reference>
<organism evidence="1 2">
    <name type="scientific">Rangifer tarandus platyrhynchus</name>
    <name type="common">Svalbard reindeer</name>
    <dbReference type="NCBI Taxonomy" id="3082113"/>
    <lineage>
        <taxon>Eukaryota</taxon>
        <taxon>Metazoa</taxon>
        <taxon>Chordata</taxon>
        <taxon>Craniata</taxon>
        <taxon>Vertebrata</taxon>
        <taxon>Euteleostomi</taxon>
        <taxon>Mammalia</taxon>
        <taxon>Eutheria</taxon>
        <taxon>Laurasiatheria</taxon>
        <taxon>Artiodactyla</taxon>
        <taxon>Ruminantia</taxon>
        <taxon>Pecora</taxon>
        <taxon>Cervidae</taxon>
        <taxon>Odocoileinae</taxon>
        <taxon>Rangifer</taxon>
    </lineage>
</organism>
<gene>
    <name evidence="1" type="ORF">MRATA1EN22A_LOCUS6100</name>
</gene>
<dbReference type="Proteomes" id="UP001162501">
    <property type="component" value="Chromosome 15"/>
</dbReference>
<accession>A0AC59YI19</accession>
<evidence type="ECO:0000313" key="1">
    <source>
        <dbReference type="EMBL" id="CAM9691976.1"/>
    </source>
</evidence>